<reference evidence="1" key="1">
    <citation type="submission" date="2019-12" db="EMBL/GenBank/DDBJ databases">
        <title>Genome sequencing and annotation of Brassica cretica.</title>
        <authorList>
            <person name="Studholme D.J."/>
            <person name="Sarris P.F."/>
        </authorList>
    </citation>
    <scope>NUCLEOTIDE SEQUENCE</scope>
    <source>
        <strain evidence="1">PFS-001/15</strain>
        <tissue evidence="1">Leaf</tissue>
    </source>
</reference>
<dbReference type="AlphaFoldDB" id="A0A8S9LPK9"/>
<gene>
    <name evidence="1" type="ORF">F2Q68_00044705</name>
</gene>
<protein>
    <submittedName>
        <fullName evidence="1">Uncharacterized protein</fullName>
    </submittedName>
</protein>
<accession>A0A8S9LPK9</accession>
<dbReference type="Proteomes" id="UP000712281">
    <property type="component" value="Unassembled WGS sequence"/>
</dbReference>
<proteinExistence type="predicted"/>
<name>A0A8S9LPK9_BRACR</name>
<comment type="caution">
    <text evidence="1">The sequence shown here is derived from an EMBL/GenBank/DDBJ whole genome shotgun (WGS) entry which is preliminary data.</text>
</comment>
<sequence length="99" mass="11074">MEALRREDVRMVHNLRALKQLINQPNVTGVKAAKGASGKRTIVDGKALSEFQTMWSTKEKDLAVEKKLSEKGLLIAKPEPLSEEEEALKKKLITEMLST</sequence>
<organism evidence="1 2">
    <name type="scientific">Brassica cretica</name>
    <name type="common">Mustard</name>
    <dbReference type="NCBI Taxonomy" id="69181"/>
    <lineage>
        <taxon>Eukaryota</taxon>
        <taxon>Viridiplantae</taxon>
        <taxon>Streptophyta</taxon>
        <taxon>Embryophyta</taxon>
        <taxon>Tracheophyta</taxon>
        <taxon>Spermatophyta</taxon>
        <taxon>Magnoliopsida</taxon>
        <taxon>eudicotyledons</taxon>
        <taxon>Gunneridae</taxon>
        <taxon>Pentapetalae</taxon>
        <taxon>rosids</taxon>
        <taxon>malvids</taxon>
        <taxon>Brassicales</taxon>
        <taxon>Brassicaceae</taxon>
        <taxon>Brassiceae</taxon>
        <taxon>Brassica</taxon>
    </lineage>
</organism>
<evidence type="ECO:0000313" key="2">
    <source>
        <dbReference type="Proteomes" id="UP000712281"/>
    </source>
</evidence>
<dbReference type="EMBL" id="QGKW02000276">
    <property type="protein sequence ID" value="KAF2607123.1"/>
    <property type="molecule type" value="Genomic_DNA"/>
</dbReference>
<evidence type="ECO:0000313" key="1">
    <source>
        <dbReference type="EMBL" id="KAF2607123.1"/>
    </source>
</evidence>